<evidence type="ECO:0000313" key="2">
    <source>
        <dbReference type="Proteomes" id="UP001306119"/>
    </source>
</evidence>
<evidence type="ECO:0000313" key="1">
    <source>
        <dbReference type="EMBL" id="MEC6833850.1"/>
    </source>
</evidence>
<dbReference type="RefSeq" id="WP_232584121.1">
    <property type="nucleotide sequence ID" value="NZ_JAYXUG010000030.1"/>
</dbReference>
<organism evidence="1 2">
    <name type="scientific">Photobacterium toruni</name>
    <dbReference type="NCBI Taxonomy" id="1935446"/>
    <lineage>
        <taxon>Bacteria</taxon>
        <taxon>Pseudomonadati</taxon>
        <taxon>Pseudomonadota</taxon>
        <taxon>Gammaproteobacteria</taxon>
        <taxon>Vibrionales</taxon>
        <taxon>Vibrionaceae</taxon>
        <taxon>Photobacterium</taxon>
    </lineage>
</organism>
<evidence type="ECO:0008006" key="3">
    <source>
        <dbReference type="Google" id="ProtNLM"/>
    </source>
</evidence>
<comment type="caution">
    <text evidence="1">The sequence shown here is derived from an EMBL/GenBank/DDBJ whole genome shotgun (WGS) entry which is preliminary data.</text>
</comment>
<proteinExistence type="predicted"/>
<accession>A0ABU6LBD0</accession>
<keyword evidence="2" id="KW-1185">Reference proteome</keyword>
<name>A0ABU6LBD0_9GAMM</name>
<sequence length="61" mass="7117">MAIKNKYVGIRCTEATYQLLKTIATNRNTTLTDITRVFYLGLIKEYYEEVEQDLINNSDSH</sequence>
<dbReference type="Proteomes" id="UP001306119">
    <property type="component" value="Unassembled WGS sequence"/>
</dbReference>
<reference evidence="1 2" key="1">
    <citation type="submission" date="2024-01" db="EMBL/GenBank/DDBJ databases">
        <title>Active colonisers of the gastrointestinal tract of Atlantic salmon farmed in a warm water region.</title>
        <authorList>
            <person name="Bowman J.P."/>
        </authorList>
    </citation>
    <scope>NUCLEOTIDE SEQUENCE [LARGE SCALE GENOMIC DNA]</scope>
    <source>
        <strain evidence="1 2">S3MW1</strain>
    </source>
</reference>
<gene>
    <name evidence="1" type="ORF">VXS06_18965</name>
</gene>
<dbReference type="EMBL" id="JAYXUG010000030">
    <property type="protein sequence ID" value="MEC6833850.1"/>
    <property type="molecule type" value="Genomic_DNA"/>
</dbReference>
<protein>
    <recommendedName>
        <fullName evidence="3">Relaxosome protein TraY</fullName>
    </recommendedName>
</protein>